<accession>H2YTK1</accession>
<sequence length="81" mass="10233">MNKLLLLTVLLALMLLIDRGESRRFHRRRRWRRRRHYVRRRRHCRRRYSEEVQESEIDRWNDVNPDGVEDVEGQVEEFNEE</sequence>
<evidence type="ECO:0000256" key="1">
    <source>
        <dbReference type="SAM" id="SignalP"/>
    </source>
</evidence>
<feature type="signal peptide" evidence="1">
    <location>
        <begin position="1"/>
        <end position="22"/>
    </location>
</feature>
<evidence type="ECO:0000313" key="3">
    <source>
        <dbReference type="Proteomes" id="UP000007875"/>
    </source>
</evidence>
<organism evidence="2 3">
    <name type="scientific">Ciona savignyi</name>
    <name type="common">Pacific transparent sea squirt</name>
    <dbReference type="NCBI Taxonomy" id="51511"/>
    <lineage>
        <taxon>Eukaryota</taxon>
        <taxon>Metazoa</taxon>
        <taxon>Chordata</taxon>
        <taxon>Tunicata</taxon>
        <taxon>Ascidiacea</taxon>
        <taxon>Phlebobranchia</taxon>
        <taxon>Cionidae</taxon>
        <taxon>Ciona</taxon>
    </lineage>
</organism>
<reference evidence="3" key="1">
    <citation type="submission" date="2003-08" db="EMBL/GenBank/DDBJ databases">
        <authorList>
            <person name="Birren B."/>
            <person name="Nusbaum C."/>
            <person name="Abebe A."/>
            <person name="Abouelleil A."/>
            <person name="Adekoya E."/>
            <person name="Ait-zahra M."/>
            <person name="Allen N."/>
            <person name="Allen T."/>
            <person name="An P."/>
            <person name="Anderson M."/>
            <person name="Anderson S."/>
            <person name="Arachchi H."/>
            <person name="Armbruster J."/>
            <person name="Bachantsang P."/>
            <person name="Baldwin J."/>
            <person name="Barry A."/>
            <person name="Bayul T."/>
            <person name="Blitshsteyn B."/>
            <person name="Bloom T."/>
            <person name="Blye J."/>
            <person name="Boguslavskiy L."/>
            <person name="Borowsky M."/>
            <person name="Boukhgalter B."/>
            <person name="Brunache A."/>
            <person name="Butler J."/>
            <person name="Calixte N."/>
            <person name="Calvo S."/>
            <person name="Camarata J."/>
            <person name="Campo K."/>
            <person name="Chang J."/>
            <person name="Cheshatsang Y."/>
            <person name="Citroen M."/>
            <person name="Collymore A."/>
            <person name="Considine T."/>
            <person name="Cook A."/>
            <person name="Cooke P."/>
            <person name="Corum B."/>
            <person name="Cuomo C."/>
            <person name="David R."/>
            <person name="Dawoe T."/>
            <person name="Degray S."/>
            <person name="Dodge S."/>
            <person name="Dooley K."/>
            <person name="Dorje P."/>
            <person name="Dorjee K."/>
            <person name="Dorris L."/>
            <person name="Duffey N."/>
            <person name="Dupes A."/>
            <person name="Elkins T."/>
            <person name="Engels R."/>
            <person name="Erickson J."/>
            <person name="Farina A."/>
            <person name="Faro S."/>
            <person name="Ferreira P."/>
            <person name="Fischer H."/>
            <person name="Fitzgerald M."/>
            <person name="Foley K."/>
            <person name="Gage D."/>
            <person name="Galagan J."/>
            <person name="Gearin G."/>
            <person name="Gnerre S."/>
            <person name="Gnirke A."/>
            <person name="Goyette A."/>
            <person name="Graham J."/>
            <person name="Grandbois E."/>
            <person name="Gyaltsen K."/>
            <person name="Hafez N."/>
            <person name="Hagopian D."/>
            <person name="Hagos B."/>
            <person name="Hall J."/>
            <person name="Hatcher B."/>
            <person name="Heller A."/>
            <person name="Higgins H."/>
            <person name="Honan T."/>
            <person name="Horn A."/>
            <person name="Houde N."/>
            <person name="Hughes L."/>
            <person name="Hulme W."/>
            <person name="Husby E."/>
            <person name="Iliev I."/>
            <person name="Jaffe D."/>
            <person name="Jones C."/>
            <person name="Kamal M."/>
            <person name="Kamat A."/>
            <person name="Kamvysselis M."/>
            <person name="Karlsson E."/>
            <person name="Kells C."/>
            <person name="Kieu A."/>
            <person name="Kisner P."/>
            <person name="Kodira C."/>
            <person name="Kulbokas E."/>
            <person name="Labutti K."/>
            <person name="Lama D."/>
            <person name="Landers T."/>
            <person name="Leger J."/>
            <person name="Levine S."/>
            <person name="Lewis D."/>
            <person name="Lewis T."/>
            <person name="Lindblad-toh K."/>
            <person name="Liu X."/>
            <person name="Lokyitsang T."/>
            <person name="Lokyitsang Y."/>
            <person name="Lucien O."/>
            <person name="Lui A."/>
            <person name="Ma L.J."/>
            <person name="Mabbitt R."/>
            <person name="Macdonald J."/>
            <person name="Maclean C."/>
            <person name="Major J."/>
            <person name="Manning J."/>
            <person name="Marabella R."/>
            <person name="Maru K."/>
            <person name="Matthews C."/>
            <person name="Mauceli E."/>
            <person name="Mccarthy M."/>
            <person name="Mcdonough S."/>
            <person name="Mcghee T."/>
            <person name="Meldrim J."/>
            <person name="Meneus L."/>
            <person name="Mesirov J."/>
            <person name="Mihalev A."/>
            <person name="Mihova T."/>
            <person name="Mikkelsen T."/>
            <person name="Mlenga V."/>
            <person name="Moru K."/>
            <person name="Mozes J."/>
            <person name="Mulrain L."/>
            <person name="Munson G."/>
            <person name="Naylor J."/>
            <person name="Newes C."/>
            <person name="Nguyen C."/>
            <person name="Nguyen N."/>
            <person name="Nguyen T."/>
            <person name="Nicol R."/>
            <person name="Nielsen C."/>
            <person name="Nizzari M."/>
            <person name="Norbu C."/>
            <person name="Norbu N."/>
            <person name="O'donnell P."/>
            <person name="Okoawo O."/>
            <person name="O'leary S."/>
            <person name="Omotosho B."/>
            <person name="O'neill K."/>
            <person name="Osman S."/>
            <person name="Parker S."/>
            <person name="Perrin D."/>
            <person name="Phunkhang P."/>
            <person name="Piqani B."/>
            <person name="Purcell S."/>
            <person name="Rachupka T."/>
            <person name="Ramasamy U."/>
            <person name="Rameau R."/>
            <person name="Ray V."/>
            <person name="Raymond C."/>
            <person name="Retta R."/>
            <person name="Richardson S."/>
            <person name="Rise C."/>
            <person name="Rodriguez J."/>
            <person name="Rogers J."/>
            <person name="Rogov P."/>
            <person name="Rutman M."/>
            <person name="Schupbach R."/>
            <person name="Seaman C."/>
            <person name="Settipalli S."/>
            <person name="Sharpe T."/>
            <person name="Sheridan J."/>
            <person name="Sherpa N."/>
            <person name="Shi J."/>
            <person name="Smirnov S."/>
            <person name="Smith C."/>
            <person name="Sougnez C."/>
            <person name="Spencer B."/>
            <person name="Stalker J."/>
            <person name="Stange-thomann N."/>
            <person name="Stavropoulos S."/>
            <person name="Stetson K."/>
            <person name="Stone C."/>
            <person name="Stone S."/>
            <person name="Stubbs M."/>
            <person name="Talamas J."/>
            <person name="Tchuinga P."/>
            <person name="Tenzing P."/>
            <person name="Tesfaye S."/>
            <person name="Theodore J."/>
            <person name="Thoulutsang Y."/>
            <person name="Topham K."/>
            <person name="Towey S."/>
            <person name="Tsamla T."/>
            <person name="Tsomo N."/>
            <person name="Vallee D."/>
            <person name="Vassiliev H."/>
            <person name="Venkataraman V."/>
            <person name="Vinson J."/>
            <person name="Vo A."/>
            <person name="Wade C."/>
            <person name="Wang S."/>
            <person name="Wangchuk T."/>
            <person name="Wangdi T."/>
            <person name="Whittaker C."/>
            <person name="Wilkinson J."/>
            <person name="Wu Y."/>
            <person name="Wyman D."/>
            <person name="Yadav S."/>
            <person name="Yang S."/>
            <person name="Yang X."/>
            <person name="Yeager S."/>
            <person name="Yee E."/>
            <person name="Young G."/>
            <person name="Zainoun J."/>
            <person name="Zembeck L."/>
            <person name="Zimmer A."/>
            <person name="Zody M."/>
            <person name="Lander E."/>
        </authorList>
    </citation>
    <scope>NUCLEOTIDE SEQUENCE [LARGE SCALE GENOMIC DNA]</scope>
</reference>
<dbReference type="Proteomes" id="UP000007875">
    <property type="component" value="Unassembled WGS sequence"/>
</dbReference>
<feature type="chain" id="PRO_5003578553" evidence="1">
    <location>
        <begin position="23"/>
        <end position="81"/>
    </location>
</feature>
<name>H2YTK1_CIOSA</name>
<protein>
    <submittedName>
        <fullName evidence="2">Uncharacterized protein</fullName>
    </submittedName>
</protein>
<dbReference type="HOGENOM" id="CLU_2637356_0_0_1"/>
<reference evidence="2" key="2">
    <citation type="submission" date="2025-08" db="UniProtKB">
        <authorList>
            <consortium name="Ensembl"/>
        </authorList>
    </citation>
    <scope>IDENTIFICATION</scope>
</reference>
<keyword evidence="3" id="KW-1185">Reference proteome</keyword>
<proteinExistence type="predicted"/>
<dbReference type="InParanoid" id="H2YTK1"/>
<dbReference type="OMA" id="SEAWWIR"/>
<reference evidence="2" key="3">
    <citation type="submission" date="2025-09" db="UniProtKB">
        <authorList>
            <consortium name="Ensembl"/>
        </authorList>
    </citation>
    <scope>IDENTIFICATION</scope>
</reference>
<dbReference type="AlphaFoldDB" id="H2YTK1"/>
<dbReference type="Ensembl" id="ENSCSAVT00000008771.1">
    <property type="protein sequence ID" value="ENSCSAVP00000008661.1"/>
    <property type="gene ID" value="ENSCSAVG00000005149.1"/>
</dbReference>
<keyword evidence="1" id="KW-0732">Signal</keyword>
<evidence type="ECO:0000313" key="2">
    <source>
        <dbReference type="Ensembl" id="ENSCSAVP00000008661.1"/>
    </source>
</evidence>